<dbReference type="PANTHER" id="PTHR11949:SF6">
    <property type="entry name" value="INTERFERON REGULATORY FACTOR 4"/>
    <property type="match status" value="1"/>
</dbReference>
<dbReference type="PRINTS" id="PR00267">
    <property type="entry name" value="INTFRNREGFCT"/>
</dbReference>
<dbReference type="InterPro" id="IPR008984">
    <property type="entry name" value="SMAD_FHA_dom_sf"/>
</dbReference>
<keyword evidence="6" id="KW-0539">Nucleus</keyword>
<dbReference type="FunFam" id="1.10.10.10:FF:000041">
    <property type="entry name" value="Interferon regulatory factor 4"/>
    <property type="match status" value="1"/>
</dbReference>
<dbReference type="PROSITE" id="PS00601">
    <property type="entry name" value="IRF_1"/>
    <property type="match status" value="1"/>
</dbReference>
<organism evidence="8 9">
    <name type="scientific">Pyxicephalus adspersus</name>
    <name type="common">African bullfrog</name>
    <dbReference type="NCBI Taxonomy" id="30357"/>
    <lineage>
        <taxon>Eukaryota</taxon>
        <taxon>Metazoa</taxon>
        <taxon>Chordata</taxon>
        <taxon>Craniata</taxon>
        <taxon>Vertebrata</taxon>
        <taxon>Euteleostomi</taxon>
        <taxon>Amphibia</taxon>
        <taxon>Batrachia</taxon>
        <taxon>Anura</taxon>
        <taxon>Neobatrachia</taxon>
        <taxon>Ranoidea</taxon>
        <taxon>Pyxicephalidae</taxon>
        <taxon>Pyxicephalinae</taxon>
        <taxon>Pyxicephalus</taxon>
    </lineage>
</organism>
<keyword evidence="5" id="KW-0804">Transcription</keyword>
<comment type="caution">
    <text evidence="8">The sequence shown here is derived from an EMBL/GenBank/DDBJ whole genome shotgun (WGS) entry which is preliminary data.</text>
</comment>
<sequence>MNQGGDCGMTPISCGNGKLRQWLIDQIDSGKYPGLVWENEDRSIFRIPWKHAGKQDYNRDEDAALFKAWALFKGKYREGLDKPDPPTWKTRLRCALNKSNDFEELVERSQLDISDPYKVYKIVPEGSKKDYAPEQPHPDLPYQCASVPFAARSHLWQNTSCDNSYQVTGSFYACPPTESQTPGLPIEPSIRSGEAIAFSDCRLHISLYYRDTLVGERITSNPEGCRIAHGQCFETTRLDQVLFPYPEDNSLRKNIEKLLSHLDRGVILWMAHDGIYAKRLCQSRIYWEGPLSMYNDRPNKLERDLPCKLFDTQQFLTELQAFAHHGRPVPRFQIVLCFGEEFPDPQRGRKLIMAHVEPVFARQLIGFAEQNGAHFMRGYDYSDLISSSEDYHRPVRHVPLPE</sequence>
<keyword evidence="2" id="KW-0805">Transcription regulation</keyword>
<dbReference type="Pfam" id="PF00605">
    <property type="entry name" value="IRF"/>
    <property type="match status" value="1"/>
</dbReference>
<comment type="subcellular location">
    <subcellularLocation>
        <location evidence="1">Nucleus</location>
    </subcellularLocation>
</comment>
<dbReference type="InterPro" id="IPR019817">
    <property type="entry name" value="Interferon_reg_fac_CS"/>
</dbReference>
<dbReference type="Gene3D" id="1.10.10.10">
    <property type="entry name" value="Winged helix-like DNA-binding domain superfamily/Winged helix DNA-binding domain"/>
    <property type="match status" value="1"/>
</dbReference>
<dbReference type="InterPro" id="IPR036388">
    <property type="entry name" value="WH-like_DNA-bd_sf"/>
</dbReference>
<feature type="domain" description="IRF tryptophan pentad repeat" evidence="7">
    <location>
        <begin position="16"/>
        <end position="124"/>
    </location>
</feature>
<dbReference type="InterPro" id="IPR019471">
    <property type="entry name" value="Interferon_reg_factor-3"/>
</dbReference>
<keyword evidence="9" id="KW-1185">Reference proteome</keyword>
<dbReference type="SUPFAM" id="SSF49879">
    <property type="entry name" value="SMAD/FHA domain"/>
    <property type="match status" value="1"/>
</dbReference>
<dbReference type="GO" id="GO:0002376">
    <property type="term" value="P:immune system process"/>
    <property type="evidence" value="ECO:0007669"/>
    <property type="project" value="TreeGrafter"/>
</dbReference>
<dbReference type="GO" id="GO:0000978">
    <property type="term" value="F:RNA polymerase II cis-regulatory region sequence-specific DNA binding"/>
    <property type="evidence" value="ECO:0007669"/>
    <property type="project" value="TreeGrafter"/>
</dbReference>
<dbReference type="GO" id="GO:0000981">
    <property type="term" value="F:DNA-binding transcription factor activity, RNA polymerase II-specific"/>
    <property type="evidence" value="ECO:0007669"/>
    <property type="project" value="TreeGrafter"/>
</dbReference>
<dbReference type="PROSITE" id="PS51507">
    <property type="entry name" value="IRF_2"/>
    <property type="match status" value="1"/>
</dbReference>
<dbReference type="PANTHER" id="PTHR11949">
    <property type="entry name" value="INTERFERON REGULATORY FACTOR"/>
    <property type="match status" value="1"/>
</dbReference>
<dbReference type="CDD" id="cd00103">
    <property type="entry name" value="IRF"/>
    <property type="match status" value="1"/>
</dbReference>
<keyword evidence="3" id="KW-0238">DNA-binding</keyword>
<dbReference type="InterPro" id="IPR017855">
    <property type="entry name" value="SMAD-like_dom_sf"/>
</dbReference>
<dbReference type="Proteomes" id="UP001181693">
    <property type="component" value="Unassembled WGS sequence"/>
</dbReference>
<dbReference type="EMBL" id="DYDO01000005">
    <property type="protein sequence ID" value="DBA24609.1"/>
    <property type="molecule type" value="Genomic_DNA"/>
</dbReference>
<dbReference type="SMART" id="SM00348">
    <property type="entry name" value="IRF"/>
    <property type="match status" value="1"/>
</dbReference>
<dbReference type="Pfam" id="PF10401">
    <property type="entry name" value="IRF-3"/>
    <property type="match status" value="1"/>
</dbReference>
<keyword evidence="4" id="KW-0010">Activator</keyword>
<dbReference type="SUPFAM" id="SSF46785">
    <property type="entry name" value="Winged helix' DNA-binding domain"/>
    <property type="match status" value="1"/>
</dbReference>
<proteinExistence type="predicted"/>
<dbReference type="InterPro" id="IPR036390">
    <property type="entry name" value="WH_DNA-bd_sf"/>
</dbReference>
<evidence type="ECO:0000256" key="4">
    <source>
        <dbReference type="ARBA" id="ARBA00023159"/>
    </source>
</evidence>
<accession>A0AAV3ADF3</accession>
<gene>
    <name evidence="8" type="ORF">GDO54_012240</name>
</gene>
<dbReference type="GO" id="GO:0005634">
    <property type="term" value="C:nucleus"/>
    <property type="evidence" value="ECO:0007669"/>
    <property type="project" value="UniProtKB-SubCell"/>
</dbReference>
<evidence type="ECO:0000313" key="8">
    <source>
        <dbReference type="EMBL" id="DBA24609.1"/>
    </source>
</evidence>
<dbReference type="Gene3D" id="2.60.200.10">
    <property type="match status" value="1"/>
</dbReference>
<evidence type="ECO:0000256" key="6">
    <source>
        <dbReference type="ARBA" id="ARBA00023242"/>
    </source>
</evidence>
<dbReference type="InterPro" id="IPR001346">
    <property type="entry name" value="Interferon_reg_fact_DNA-bd_dom"/>
</dbReference>
<evidence type="ECO:0000256" key="3">
    <source>
        <dbReference type="ARBA" id="ARBA00023125"/>
    </source>
</evidence>
<evidence type="ECO:0000256" key="2">
    <source>
        <dbReference type="ARBA" id="ARBA00023015"/>
    </source>
</evidence>
<dbReference type="AlphaFoldDB" id="A0AAV3ADF3"/>
<name>A0AAV3ADF3_PYXAD</name>
<evidence type="ECO:0000259" key="7">
    <source>
        <dbReference type="PROSITE" id="PS51507"/>
    </source>
</evidence>
<protein>
    <recommendedName>
        <fullName evidence="7">IRF tryptophan pentad repeat domain-containing protein</fullName>
    </recommendedName>
</protein>
<dbReference type="GO" id="GO:0045944">
    <property type="term" value="P:positive regulation of transcription by RNA polymerase II"/>
    <property type="evidence" value="ECO:0007669"/>
    <property type="project" value="UniProtKB-ARBA"/>
</dbReference>
<evidence type="ECO:0000256" key="5">
    <source>
        <dbReference type="ARBA" id="ARBA00023163"/>
    </source>
</evidence>
<dbReference type="SMART" id="SM01243">
    <property type="entry name" value="IRF-3"/>
    <property type="match status" value="1"/>
</dbReference>
<evidence type="ECO:0000313" key="9">
    <source>
        <dbReference type="Proteomes" id="UP001181693"/>
    </source>
</evidence>
<reference evidence="8" key="1">
    <citation type="thesis" date="2020" institute="ProQuest LLC" country="789 East Eisenhower Parkway, Ann Arbor, MI, USA">
        <title>Comparative Genomics and Chromosome Evolution.</title>
        <authorList>
            <person name="Mudd A.B."/>
        </authorList>
    </citation>
    <scope>NUCLEOTIDE SEQUENCE</scope>
    <source>
        <strain evidence="8">1538</strain>
        <tissue evidence="8">Blood</tissue>
    </source>
</reference>
<evidence type="ECO:0000256" key="1">
    <source>
        <dbReference type="ARBA" id="ARBA00004123"/>
    </source>
</evidence>
<dbReference type="FunFam" id="2.60.200.10:FF:000013">
    <property type="entry name" value="Interferon regulatory factor 8"/>
    <property type="match status" value="1"/>
</dbReference>